<gene>
    <name evidence="4" type="ORF">E4M00_15225</name>
</gene>
<dbReference type="GO" id="GO:0004519">
    <property type="term" value="F:endonuclease activity"/>
    <property type="evidence" value="ECO:0007669"/>
    <property type="project" value="UniProtKB-KW"/>
</dbReference>
<dbReference type="SMART" id="SM00490">
    <property type="entry name" value="HELICc"/>
    <property type="match status" value="1"/>
</dbReference>
<dbReference type="PROSITE" id="PS51192">
    <property type="entry name" value="HELICASE_ATP_BIND_1"/>
    <property type="match status" value="1"/>
</dbReference>
<dbReference type="CDD" id="cd18793">
    <property type="entry name" value="SF2_C_SNF"/>
    <property type="match status" value="1"/>
</dbReference>
<comment type="caution">
    <text evidence="4">The sequence shown here is derived from an EMBL/GenBank/DDBJ whole genome shotgun (WGS) entry which is preliminary data.</text>
</comment>
<proteinExistence type="predicted"/>
<dbReference type="PROSITE" id="PS51194">
    <property type="entry name" value="HELICASE_CTER"/>
    <property type="match status" value="1"/>
</dbReference>
<organism evidence="4 5">
    <name type="scientific">Orlajensenia leifsoniae</name>
    <dbReference type="NCBI Taxonomy" id="2561933"/>
    <lineage>
        <taxon>Bacteria</taxon>
        <taxon>Bacillati</taxon>
        <taxon>Actinomycetota</taxon>
        <taxon>Actinomycetes</taxon>
        <taxon>Micrococcales</taxon>
        <taxon>Microbacteriaceae</taxon>
        <taxon>Orlajensenia</taxon>
    </lineage>
</organism>
<reference evidence="4 5" key="1">
    <citation type="journal article" date="2018" name="J. Microbiol.">
        <title>Leifsonia flava sp. nov., a novel actinobacterium isolated from the rhizosphere of Aquilegia viridiflora.</title>
        <authorList>
            <person name="Cai Y."/>
            <person name="Tao W.Z."/>
            <person name="Ma Y.J."/>
            <person name="Cheng J."/>
            <person name="Zhang M.Y."/>
            <person name="Zhang Y.X."/>
        </authorList>
    </citation>
    <scope>NUCLEOTIDE SEQUENCE [LARGE SCALE GENOMIC DNA]</scope>
    <source>
        <strain evidence="4 5">SYP-B2174</strain>
    </source>
</reference>
<evidence type="ECO:0000259" key="2">
    <source>
        <dbReference type="PROSITE" id="PS51192"/>
    </source>
</evidence>
<sequence length="1085" mass="119372">MEWGTRGISVGAFRLGVGDHVTFAGAPGIGIIAGLADDLATVEFFESVAEPSVGVVEVATMQLSPVYLGRQTRVFLKDTGGQWHAGRITADGVGADGRPTYYVRLPNSNGDIEVPGRIVRVRWDKRPKHPVDILIAGGNESPRYRDSRLPVRAMLLADRASSASATGIASSGVQMHSHQVAAAFRIIRDPVQRYLLADEVGMGKTIEAGFVIRQTLIDDPSRKVGVVCPDALVEQWRSELRDKFFIGDFGQRVKVVGHSDTRSWAEFGSVDLLVVDEAHLLATVESADEPTYRMLAAAAHSAPRLLLLSATPFTRASSTHLAMLHLLDRDLFSWERRAEFELLLDARRELALAVYALDEDPDPENPDLLEYQFGRLTSQLPADDLLSNLAAATMRTFPSIGAADQTELSRRVAMVRAHVSETYRLHHRVIRNRRHSIGHERLDDDGIMAPFSVTGRSRPRVEALDSRELDLAADVVERWVSGCSIEILDHDLPPAPYGRLAGLLMSRVGGTAEDLADILRSRTEGGPTLALAPEEREIVEAAPLLPFELALSDELGKRELDALPQLAERIAGSTRHKGRTVVFCGRGSLASALLNGLQDSMSGRRSAFGHLTSQTDAEREESVAKWRANGGVLVVDESGDVGRNLQDATLVIHLRLPANPNQLEQRIGRVDRYGRALTARSIILSDTNSYSLFATWARLLASGFGSFDRSVSAEHEAIDRLSVAAWRTLVQDGVEAFAALGEDIREAIADETRRINELDALESSWDSVSQEAALAERISRYDDRHTAIDQRFRALIAGDDGFRFEERPWDGSIRFAADVRAEPLLSPQLVGLLNVAEKSRIGNFDRWSVKPARRLFRRGNPFIDGVERVLELDDRGQASAMWRLDPLWAEDTLVYFGFDFLVEADTSRIVELLGGSHTQFPTALRRCDWALPPFEQRVWIASSTMRSVNDERTLEFLNAPFNPRADTNLNRSRISSLHEVLGWGNLATTATNALDAAKDALLATTSLREVTSHAAAQVANETDVMLARSRARAAAAGMVADPDSFAFDVDLGRAVQRGIESPSVRELAVTCLVRSAIDWQANAKF</sequence>
<dbReference type="Proteomes" id="UP000298127">
    <property type="component" value="Unassembled WGS sequence"/>
</dbReference>
<dbReference type="InterPro" id="IPR049730">
    <property type="entry name" value="SNF2/RAD54-like_C"/>
</dbReference>
<dbReference type="GO" id="GO:0016787">
    <property type="term" value="F:hydrolase activity"/>
    <property type="evidence" value="ECO:0007669"/>
    <property type="project" value="UniProtKB-KW"/>
</dbReference>
<name>A0A4Y9QWT6_9MICO</name>
<dbReference type="Gene3D" id="3.40.50.10810">
    <property type="entry name" value="Tandem AAA-ATPase domain"/>
    <property type="match status" value="2"/>
</dbReference>
<dbReference type="Pfam" id="PF00271">
    <property type="entry name" value="Helicase_C"/>
    <property type="match status" value="1"/>
</dbReference>
<dbReference type="InterPro" id="IPR027417">
    <property type="entry name" value="P-loop_NTPase"/>
</dbReference>
<keyword evidence="4" id="KW-0540">Nuclease</keyword>
<dbReference type="PANTHER" id="PTHR45766:SF6">
    <property type="entry name" value="SWI_SNF-RELATED MATRIX-ASSOCIATED ACTIN-DEPENDENT REGULATOR OF CHROMATIN SUBFAMILY A-LIKE PROTEIN 1"/>
    <property type="match status" value="1"/>
</dbReference>
<dbReference type="InterPro" id="IPR001650">
    <property type="entry name" value="Helicase_C-like"/>
</dbReference>
<keyword evidence="5" id="KW-1185">Reference proteome</keyword>
<feature type="domain" description="Helicase ATP-binding" evidence="2">
    <location>
        <begin position="185"/>
        <end position="330"/>
    </location>
</feature>
<feature type="domain" description="Helicase C-terminal" evidence="3">
    <location>
        <begin position="562"/>
        <end position="718"/>
    </location>
</feature>
<evidence type="ECO:0000313" key="5">
    <source>
        <dbReference type="Proteomes" id="UP000298127"/>
    </source>
</evidence>
<dbReference type="SMART" id="SM00487">
    <property type="entry name" value="DEXDc"/>
    <property type="match status" value="1"/>
</dbReference>
<keyword evidence="1" id="KW-0378">Hydrolase</keyword>
<evidence type="ECO:0000259" key="3">
    <source>
        <dbReference type="PROSITE" id="PS51194"/>
    </source>
</evidence>
<dbReference type="EMBL" id="SPQZ01000006">
    <property type="protein sequence ID" value="TFV95395.1"/>
    <property type="molecule type" value="Genomic_DNA"/>
</dbReference>
<dbReference type="RefSeq" id="WP_135121335.1">
    <property type="nucleotide sequence ID" value="NZ_SPQZ01000006.1"/>
</dbReference>
<protein>
    <submittedName>
        <fullName evidence="4">Restriction endonuclease subunit R</fullName>
    </submittedName>
</protein>
<dbReference type="NCBIfam" id="NF041062">
    <property type="entry name" value="DpdE"/>
    <property type="match status" value="1"/>
</dbReference>
<dbReference type="InterPro" id="IPR014001">
    <property type="entry name" value="Helicase_ATP-bd"/>
</dbReference>
<dbReference type="InterPro" id="IPR038718">
    <property type="entry name" value="SNF2-like_sf"/>
</dbReference>
<keyword evidence="4" id="KW-0255">Endonuclease</keyword>
<accession>A0A4Y9QWT6</accession>
<dbReference type="Gene3D" id="3.40.50.300">
    <property type="entry name" value="P-loop containing nucleotide triphosphate hydrolases"/>
    <property type="match status" value="1"/>
</dbReference>
<dbReference type="AlphaFoldDB" id="A0A4Y9QWT6"/>
<dbReference type="PANTHER" id="PTHR45766">
    <property type="entry name" value="DNA ANNEALING HELICASE AND ENDONUCLEASE ZRANB3 FAMILY MEMBER"/>
    <property type="match status" value="1"/>
</dbReference>
<dbReference type="SUPFAM" id="SSF52540">
    <property type="entry name" value="P-loop containing nucleoside triphosphate hydrolases"/>
    <property type="match status" value="1"/>
</dbReference>
<evidence type="ECO:0000256" key="1">
    <source>
        <dbReference type="ARBA" id="ARBA00022801"/>
    </source>
</evidence>
<evidence type="ECO:0000313" key="4">
    <source>
        <dbReference type="EMBL" id="TFV95395.1"/>
    </source>
</evidence>